<keyword evidence="1" id="KW-0812">Transmembrane</keyword>
<keyword evidence="3" id="KW-1185">Reference proteome</keyword>
<organism evidence="2 3">
    <name type="scientific">Ornithinibacillus salinisoli</name>
    <dbReference type="NCBI Taxonomy" id="1848459"/>
    <lineage>
        <taxon>Bacteria</taxon>
        <taxon>Bacillati</taxon>
        <taxon>Bacillota</taxon>
        <taxon>Bacilli</taxon>
        <taxon>Bacillales</taxon>
        <taxon>Bacillaceae</taxon>
        <taxon>Ornithinibacillus</taxon>
    </lineage>
</organism>
<dbReference type="EMBL" id="JBHUHQ010000002">
    <property type="protein sequence ID" value="MFD2042739.1"/>
    <property type="molecule type" value="Genomic_DNA"/>
</dbReference>
<gene>
    <name evidence="2" type="ORF">ACFSJF_00250</name>
</gene>
<keyword evidence="1" id="KW-1133">Transmembrane helix</keyword>
<evidence type="ECO:0000256" key="1">
    <source>
        <dbReference type="SAM" id="Phobius"/>
    </source>
</evidence>
<accession>A0ABW4VSW4</accession>
<evidence type="ECO:0008006" key="4">
    <source>
        <dbReference type="Google" id="ProtNLM"/>
    </source>
</evidence>
<protein>
    <recommendedName>
        <fullName evidence="4">ATPase</fullName>
    </recommendedName>
</protein>
<proteinExistence type="predicted"/>
<dbReference type="RefSeq" id="WP_377554316.1">
    <property type="nucleotide sequence ID" value="NZ_JBHUHQ010000002.1"/>
</dbReference>
<feature type="transmembrane region" description="Helical" evidence="1">
    <location>
        <begin position="47"/>
        <end position="65"/>
    </location>
</feature>
<feature type="transmembrane region" description="Helical" evidence="1">
    <location>
        <begin position="6"/>
        <end position="26"/>
    </location>
</feature>
<comment type="caution">
    <text evidence="2">The sequence shown here is derived from an EMBL/GenBank/DDBJ whole genome shotgun (WGS) entry which is preliminary data.</text>
</comment>
<evidence type="ECO:0000313" key="2">
    <source>
        <dbReference type="EMBL" id="MFD2042739.1"/>
    </source>
</evidence>
<feature type="transmembrane region" description="Helical" evidence="1">
    <location>
        <begin position="77"/>
        <end position="96"/>
    </location>
</feature>
<name>A0ABW4VSW4_9BACI</name>
<reference evidence="3" key="1">
    <citation type="journal article" date="2019" name="Int. J. Syst. Evol. Microbiol.">
        <title>The Global Catalogue of Microorganisms (GCM) 10K type strain sequencing project: providing services to taxonomists for standard genome sequencing and annotation.</title>
        <authorList>
            <consortium name="The Broad Institute Genomics Platform"/>
            <consortium name="The Broad Institute Genome Sequencing Center for Infectious Disease"/>
            <person name="Wu L."/>
            <person name="Ma J."/>
        </authorList>
    </citation>
    <scope>NUCLEOTIDE SEQUENCE [LARGE SCALE GENOMIC DNA]</scope>
    <source>
        <strain evidence="3">R28</strain>
    </source>
</reference>
<evidence type="ECO:0000313" key="3">
    <source>
        <dbReference type="Proteomes" id="UP001597383"/>
    </source>
</evidence>
<keyword evidence="1" id="KW-0472">Membrane</keyword>
<dbReference type="Proteomes" id="UP001597383">
    <property type="component" value="Unassembled WGS sequence"/>
</dbReference>
<sequence>MNFLAFLIIPVIAVIIVSAIMSRIYRDEEKKDKGFVLFYHKFTYRRRMIRALWGIPIMFLSYLVLYWLDNFTSNEKITIGIIFLLIVLIEIAYNYVKWKKIEKKYNPL</sequence>